<name>A0AAD5FG90_SILAS</name>
<organism evidence="2 3">
    <name type="scientific">Silurus asotus</name>
    <name type="common">Amur catfish</name>
    <name type="synonym">Parasilurus asotus</name>
    <dbReference type="NCBI Taxonomy" id="30991"/>
    <lineage>
        <taxon>Eukaryota</taxon>
        <taxon>Metazoa</taxon>
        <taxon>Chordata</taxon>
        <taxon>Craniata</taxon>
        <taxon>Vertebrata</taxon>
        <taxon>Euteleostomi</taxon>
        <taxon>Actinopterygii</taxon>
        <taxon>Neopterygii</taxon>
        <taxon>Teleostei</taxon>
        <taxon>Ostariophysi</taxon>
        <taxon>Siluriformes</taxon>
        <taxon>Siluridae</taxon>
        <taxon>Silurus</taxon>
    </lineage>
</organism>
<gene>
    <name evidence="2" type="ORF">C0J50_3611</name>
</gene>
<reference evidence="2" key="1">
    <citation type="submission" date="2018-07" db="EMBL/GenBank/DDBJ databases">
        <title>Comparative genomics of catfishes provides insights into carnivory and benthic adaptation.</title>
        <authorList>
            <person name="Zhang Y."/>
            <person name="Wang D."/>
            <person name="Peng Z."/>
            <person name="Zheng S."/>
            <person name="Shao F."/>
            <person name="Tao W."/>
        </authorList>
    </citation>
    <scope>NUCLEOTIDE SEQUENCE</scope>
    <source>
        <strain evidence="2">Chongqing</strain>
    </source>
</reference>
<dbReference type="InterPro" id="IPR038800">
    <property type="entry name" value="CCDC17"/>
</dbReference>
<feature type="transmembrane region" description="Helical" evidence="1">
    <location>
        <begin position="34"/>
        <end position="55"/>
    </location>
</feature>
<keyword evidence="1" id="KW-1133">Transmembrane helix</keyword>
<proteinExistence type="predicted"/>
<dbReference type="Proteomes" id="UP001205998">
    <property type="component" value="Unassembled WGS sequence"/>
</dbReference>
<evidence type="ECO:0000313" key="2">
    <source>
        <dbReference type="EMBL" id="KAI5614292.1"/>
    </source>
</evidence>
<dbReference type="PANTHER" id="PTHR33820:SF5">
    <property type="entry name" value="COILED-COIL DOMAIN-CONTAINING PROTEIN 17-LIKE"/>
    <property type="match status" value="1"/>
</dbReference>
<sequence length="391" mass="43617">MVVVMVVVMLVLVVVLVVMVVVLVVMVVVLVVVVLVLVLVLVVVLLVMVVVLVVVADDSEHRHTEDLAEVHQGNAMLSDGHKQVDMQRREFDYKLQELAAQNGKVEELERMLFELKELRPVEQEMRAATMDIDLIKHEIEINRLQKQTMSRKQVPSLMAFPPQEEFRSSPVTKHLMIKSDGLHLRPYDPKVCRLVVGMFSRDVCLGSTSILPPVYCNPFSPSQHNQEQNAIFASKQAVPDVQPASSISLVIQVQASGGDDVYSQEVTHLAPRGWMKLCIFDHHNRLISGRWKVPVRLLPAKPSMTTAEVNAVPQVDNAELYLRIVNARDAEIQSSLPVSINNAGIYQYPPVQSPRHQLGMQEPPGAIQSPYVQSAQVHASVCSQRPVNTPL</sequence>
<dbReference type="EMBL" id="MU558737">
    <property type="protein sequence ID" value="KAI5614292.1"/>
    <property type="molecule type" value="Genomic_DNA"/>
</dbReference>
<comment type="caution">
    <text evidence="2">The sequence shown here is derived from an EMBL/GenBank/DDBJ whole genome shotgun (WGS) entry which is preliminary data.</text>
</comment>
<evidence type="ECO:0000313" key="3">
    <source>
        <dbReference type="Proteomes" id="UP001205998"/>
    </source>
</evidence>
<keyword evidence="3" id="KW-1185">Reference proteome</keyword>
<keyword evidence="1" id="KW-0812">Transmembrane</keyword>
<evidence type="ECO:0000256" key="1">
    <source>
        <dbReference type="SAM" id="Phobius"/>
    </source>
</evidence>
<dbReference type="PANTHER" id="PTHR33820">
    <property type="entry name" value="COILED-COIL DOMAIN-CONTAINING PROTEIN 17"/>
    <property type="match status" value="1"/>
</dbReference>
<protein>
    <submittedName>
        <fullName evidence="2">Coiled-coil domain-containing protein 17 isoform X1</fullName>
    </submittedName>
</protein>
<dbReference type="AlphaFoldDB" id="A0AAD5FG90"/>
<feature type="transmembrane region" description="Helical" evidence="1">
    <location>
        <begin position="7"/>
        <end position="28"/>
    </location>
</feature>
<keyword evidence="1" id="KW-0472">Membrane</keyword>
<accession>A0AAD5FG90</accession>